<evidence type="ECO:0000256" key="3">
    <source>
        <dbReference type="ARBA" id="ARBA00022723"/>
    </source>
</evidence>
<keyword evidence="8" id="KW-1133">Transmembrane helix</keyword>
<comment type="similarity">
    <text evidence="2 7">Belongs to the cytochrome P450 family.</text>
</comment>
<dbReference type="Pfam" id="PF00067">
    <property type="entry name" value="p450"/>
    <property type="match status" value="1"/>
</dbReference>
<evidence type="ECO:0000256" key="1">
    <source>
        <dbReference type="ARBA" id="ARBA00001971"/>
    </source>
</evidence>
<comment type="cofactor">
    <cofactor evidence="1 6">
        <name>heme</name>
        <dbReference type="ChEBI" id="CHEBI:30413"/>
    </cofactor>
</comment>
<keyword evidence="4 7" id="KW-0560">Oxidoreductase</keyword>
<dbReference type="STRING" id="4072.A0A2G2Y185"/>
<protein>
    <submittedName>
        <fullName evidence="9">Uncharacterized protein</fullName>
    </submittedName>
</protein>
<dbReference type="PRINTS" id="PR00463">
    <property type="entry name" value="EP450I"/>
</dbReference>
<evidence type="ECO:0000313" key="10">
    <source>
        <dbReference type="Proteomes" id="UP000222542"/>
    </source>
</evidence>
<gene>
    <name evidence="9" type="ORF">T459_32654</name>
</gene>
<name>A0A2G2Y185_CAPAN</name>
<keyword evidence="7" id="KW-0503">Monooxygenase</keyword>
<dbReference type="AlphaFoldDB" id="A0A2G2Y185"/>
<accession>A0A2G2Y185</accession>
<dbReference type="InterPro" id="IPR002401">
    <property type="entry name" value="Cyt_P450_E_grp-I"/>
</dbReference>
<feature type="binding site" description="axial binding residue" evidence="6">
    <location>
        <position position="512"/>
    </location>
    <ligand>
        <name>heme</name>
        <dbReference type="ChEBI" id="CHEBI:30413"/>
    </ligand>
    <ligandPart>
        <name>Fe</name>
        <dbReference type="ChEBI" id="CHEBI:18248"/>
    </ligandPart>
</feature>
<keyword evidence="8" id="KW-0812">Transmembrane</keyword>
<evidence type="ECO:0000256" key="6">
    <source>
        <dbReference type="PIRSR" id="PIRSR602401-1"/>
    </source>
</evidence>
<keyword evidence="3 6" id="KW-0479">Metal-binding</keyword>
<keyword evidence="6 7" id="KW-0349">Heme</keyword>
<dbReference type="InterPro" id="IPR017972">
    <property type="entry name" value="Cyt_P450_CS"/>
</dbReference>
<dbReference type="GO" id="GO:0004497">
    <property type="term" value="F:monooxygenase activity"/>
    <property type="evidence" value="ECO:0007669"/>
    <property type="project" value="UniProtKB-KW"/>
</dbReference>
<dbReference type="Proteomes" id="UP000222542">
    <property type="component" value="Unassembled WGS sequence"/>
</dbReference>
<evidence type="ECO:0000256" key="2">
    <source>
        <dbReference type="ARBA" id="ARBA00010617"/>
    </source>
</evidence>
<keyword evidence="5 6" id="KW-0408">Iron</keyword>
<organism evidence="9 10">
    <name type="scientific">Capsicum annuum</name>
    <name type="common">Capsicum pepper</name>
    <dbReference type="NCBI Taxonomy" id="4072"/>
    <lineage>
        <taxon>Eukaryota</taxon>
        <taxon>Viridiplantae</taxon>
        <taxon>Streptophyta</taxon>
        <taxon>Embryophyta</taxon>
        <taxon>Tracheophyta</taxon>
        <taxon>Spermatophyta</taxon>
        <taxon>Magnoliopsida</taxon>
        <taxon>eudicotyledons</taxon>
        <taxon>Gunneridae</taxon>
        <taxon>Pentapetalae</taxon>
        <taxon>asterids</taxon>
        <taxon>lamiids</taxon>
        <taxon>Solanales</taxon>
        <taxon>Solanaceae</taxon>
        <taxon>Solanoideae</taxon>
        <taxon>Capsiceae</taxon>
        <taxon>Capsicum</taxon>
    </lineage>
</organism>
<dbReference type="PANTHER" id="PTHR24296">
    <property type="entry name" value="CYTOCHROME P450"/>
    <property type="match status" value="1"/>
</dbReference>
<reference evidence="9 10" key="2">
    <citation type="journal article" date="2017" name="Genome Biol.">
        <title>New reference genome sequences of hot pepper reveal the massive evolution of plant disease-resistance genes by retroduplication.</title>
        <authorList>
            <person name="Kim S."/>
            <person name="Park J."/>
            <person name="Yeom S.I."/>
            <person name="Kim Y.M."/>
            <person name="Seo E."/>
            <person name="Kim K.T."/>
            <person name="Kim M.S."/>
            <person name="Lee J.M."/>
            <person name="Cheong K."/>
            <person name="Shin H.S."/>
            <person name="Kim S.B."/>
            <person name="Han K."/>
            <person name="Lee J."/>
            <person name="Park M."/>
            <person name="Lee H.A."/>
            <person name="Lee H.Y."/>
            <person name="Lee Y."/>
            <person name="Oh S."/>
            <person name="Lee J.H."/>
            <person name="Choi E."/>
            <person name="Choi E."/>
            <person name="Lee S.E."/>
            <person name="Jeon J."/>
            <person name="Kim H."/>
            <person name="Choi G."/>
            <person name="Song H."/>
            <person name="Lee J."/>
            <person name="Lee S.C."/>
            <person name="Kwon J.K."/>
            <person name="Lee H.Y."/>
            <person name="Koo N."/>
            <person name="Hong Y."/>
            <person name="Kim R.W."/>
            <person name="Kang W.H."/>
            <person name="Huh J.H."/>
            <person name="Kang B.C."/>
            <person name="Yang T.J."/>
            <person name="Lee Y.H."/>
            <person name="Bennetzen J.L."/>
            <person name="Choi D."/>
        </authorList>
    </citation>
    <scope>NUCLEOTIDE SEQUENCE [LARGE SCALE GENOMIC DNA]</scope>
    <source>
        <strain evidence="10">cv. CM334</strain>
    </source>
</reference>
<dbReference type="InterPro" id="IPR036396">
    <property type="entry name" value="Cyt_P450_sf"/>
</dbReference>
<dbReference type="EMBL" id="AYRZ02000031">
    <property type="protein sequence ID" value="PHT63503.1"/>
    <property type="molecule type" value="Genomic_DNA"/>
</dbReference>
<dbReference type="SUPFAM" id="SSF48264">
    <property type="entry name" value="Cytochrome P450"/>
    <property type="match status" value="1"/>
</dbReference>
<evidence type="ECO:0000313" key="9">
    <source>
        <dbReference type="EMBL" id="PHT63503.1"/>
    </source>
</evidence>
<keyword evidence="10" id="KW-1185">Reference proteome</keyword>
<proteinExistence type="inferred from homology"/>
<dbReference type="Gramene" id="PHT63503">
    <property type="protein sequence ID" value="PHT63503"/>
    <property type="gene ID" value="T459_32654"/>
</dbReference>
<evidence type="ECO:0000256" key="8">
    <source>
        <dbReference type="SAM" id="Phobius"/>
    </source>
</evidence>
<dbReference type="GO" id="GO:0020037">
    <property type="term" value="F:heme binding"/>
    <property type="evidence" value="ECO:0007669"/>
    <property type="project" value="InterPro"/>
</dbReference>
<evidence type="ECO:0000256" key="7">
    <source>
        <dbReference type="RuleBase" id="RU000461"/>
    </source>
</evidence>
<keyword evidence="8" id="KW-0472">Membrane</keyword>
<evidence type="ECO:0000256" key="5">
    <source>
        <dbReference type="ARBA" id="ARBA00023004"/>
    </source>
</evidence>
<reference evidence="9 10" key="1">
    <citation type="journal article" date="2014" name="Nat. Genet.">
        <title>Genome sequence of the hot pepper provides insights into the evolution of pungency in Capsicum species.</title>
        <authorList>
            <person name="Kim S."/>
            <person name="Park M."/>
            <person name="Yeom S.I."/>
            <person name="Kim Y.M."/>
            <person name="Lee J.M."/>
            <person name="Lee H.A."/>
            <person name="Seo E."/>
            <person name="Choi J."/>
            <person name="Cheong K."/>
            <person name="Kim K.T."/>
            <person name="Jung K."/>
            <person name="Lee G.W."/>
            <person name="Oh S.K."/>
            <person name="Bae C."/>
            <person name="Kim S.B."/>
            <person name="Lee H.Y."/>
            <person name="Kim S.Y."/>
            <person name="Kim M.S."/>
            <person name="Kang B.C."/>
            <person name="Jo Y.D."/>
            <person name="Yang H.B."/>
            <person name="Jeong H.J."/>
            <person name="Kang W.H."/>
            <person name="Kwon J.K."/>
            <person name="Shin C."/>
            <person name="Lim J.Y."/>
            <person name="Park J.H."/>
            <person name="Huh J.H."/>
            <person name="Kim J.S."/>
            <person name="Kim B.D."/>
            <person name="Cohen O."/>
            <person name="Paran I."/>
            <person name="Suh M.C."/>
            <person name="Lee S.B."/>
            <person name="Kim Y.K."/>
            <person name="Shin Y."/>
            <person name="Noh S.J."/>
            <person name="Park J."/>
            <person name="Seo Y.S."/>
            <person name="Kwon S.Y."/>
            <person name="Kim H.A."/>
            <person name="Park J.M."/>
            <person name="Kim H.J."/>
            <person name="Choi S.B."/>
            <person name="Bosland P.W."/>
            <person name="Reeves G."/>
            <person name="Jo S.H."/>
            <person name="Lee B.W."/>
            <person name="Cho H.T."/>
            <person name="Choi H.S."/>
            <person name="Lee M.S."/>
            <person name="Yu Y."/>
            <person name="Do Choi Y."/>
            <person name="Park B.S."/>
            <person name="van Deynze A."/>
            <person name="Ashrafi H."/>
            <person name="Hill T."/>
            <person name="Kim W.T."/>
            <person name="Pai H.S."/>
            <person name="Ahn H.K."/>
            <person name="Yeam I."/>
            <person name="Giovannoni J.J."/>
            <person name="Rose J.K."/>
            <person name="Sorensen I."/>
            <person name="Lee S.J."/>
            <person name="Kim R.W."/>
            <person name="Choi I.Y."/>
            <person name="Choi B.S."/>
            <person name="Lim J.S."/>
            <person name="Lee Y.H."/>
            <person name="Choi D."/>
        </authorList>
    </citation>
    <scope>NUCLEOTIDE SEQUENCE [LARGE SCALE GENOMIC DNA]</scope>
    <source>
        <strain evidence="10">cv. CM334</strain>
    </source>
</reference>
<dbReference type="InterPro" id="IPR001128">
    <property type="entry name" value="Cyt_P450"/>
</dbReference>
<feature type="transmembrane region" description="Helical" evidence="8">
    <location>
        <begin position="76"/>
        <end position="96"/>
    </location>
</feature>
<evidence type="ECO:0000256" key="4">
    <source>
        <dbReference type="ARBA" id="ARBA00023002"/>
    </source>
</evidence>
<dbReference type="PROSITE" id="PS00086">
    <property type="entry name" value="CYTOCHROME_P450"/>
    <property type="match status" value="1"/>
</dbReference>
<dbReference type="Gene3D" id="1.10.630.10">
    <property type="entry name" value="Cytochrome P450"/>
    <property type="match status" value="1"/>
</dbReference>
<dbReference type="GO" id="GO:0005506">
    <property type="term" value="F:iron ion binding"/>
    <property type="evidence" value="ECO:0007669"/>
    <property type="project" value="InterPro"/>
</dbReference>
<sequence>MRKGSLKIHHDNECKEYKASFKVMNATHAANTKQTLEWKKPLNKPQPGSFFLSKVQSQYTSSVKTMSSMLAMHIELCCFLAFSTLVGLFFLSLFFVPSKKNQVYPKSYPLIGCSLEFIRNRARIIQWTSEIFDKLSSSTYTLELPLGRHVVCTKDPSNVKHILKTRFNNYHKERKVIEAFSDLFGKALFLSDGSEWKSQRQSFQHDFDPKEFHAYTSVVEEELSGRLVPFLSNAEKTASTVDLQDTLCRFTFDSVCQIGFGFDPKYLLSSLPPTPFADTYRSAAKLSILRYTTLPLIWKAKKFFNMKSEKRLAHMVDELHNFLGNIIAKKKERLLAREDLEDKDVLAKILRRAKGEQLDDTFLIHTAVNFIMGGHDAMCPALAWFFGLVSSNPNVEKVIVREIREKDGRLSDMVYMHASIYESLRLFPPFPADSKEAVEDDVWPDGTKVKKGTSIFYHIFAMGRSPELWGPDWPAFSPERWLERRSGSSDEWNFIARDPFMYPVFHAGPRTCLGKEIAVVIMKMVAATILKRFQVIPAQDNLSQNSDAFVTSRMKHGFPVRIIERH</sequence>
<comment type="caution">
    <text evidence="9">The sequence shown here is derived from an EMBL/GenBank/DDBJ whole genome shotgun (WGS) entry which is preliminary data.</text>
</comment>
<dbReference type="GO" id="GO:0016705">
    <property type="term" value="F:oxidoreductase activity, acting on paired donors, with incorporation or reduction of molecular oxygen"/>
    <property type="evidence" value="ECO:0007669"/>
    <property type="project" value="InterPro"/>
</dbReference>
<dbReference type="GO" id="GO:0006629">
    <property type="term" value="P:lipid metabolic process"/>
    <property type="evidence" value="ECO:0007669"/>
    <property type="project" value="UniProtKB-ARBA"/>
</dbReference>